<evidence type="ECO:0000313" key="5">
    <source>
        <dbReference type="Proteomes" id="UP000006233"/>
    </source>
</evidence>
<sequence>MDINDVKLITENILKLVKENRDYLLDLDSQFGDGDLGISMVQGFSGVKDYLETSEEKDLGKLFFKMGMTFNESAPSSLGTIISFWLLGIGGSLKGKENADINDVKIALENGISKLKEKANSKEGEKTILDSLCPATKVFANNIDKGKTVLEILKEASDAATKGSEATKNMMAVHGRAAYHGEKTIGHVDGGSYVGKLIFEGIYNYYKEKAEKLY</sequence>
<reference evidence="4 5" key="1">
    <citation type="submission" date="2009-09" db="EMBL/GenBank/DDBJ databases">
        <authorList>
            <person name="Weinstock G."/>
            <person name="Sodergren E."/>
            <person name="Clifton S."/>
            <person name="Fulton L."/>
            <person name="Fulton B."/>
            <person name="Courtney L."/>
            <person name="Fronick C."/>
            <person name="Harrison M."/>
            <person name="Strong C."/>
            <person name="Farmer C."/>
            <person name="Delahaunty K."/>
            <person name="Markovic C."/>
            <person name="Hall O."/>
            <person name="Minx P."/>
            <person name="Tomlinson C."/>
            <person name="Mitreva M."/>
            <person name="Nelson J."/>
            <person name="Hou S."/>
            <person name="Wollam A."/>
            <person name="Pepin K.H."/>
            <person name="Johnson M."/>
            <person name="Bhonagiri V."/>
            <person name="Nash W.E."/>
            <person name="Warren W."/>
            <person name="Chinwalla A."/>
            <person name="Mardis E.R."/>
            <person name="Wilson R.K."/>
        </authorList>
    </citation>
    <scope>NUCLEOTIDE SEQUENCE [LARGE SCALE GENOMIC DNA]</scope>
    <source>
        <strain evidence="4 5">F0254</strain>
    </source>
</reference>
<dbReference type="Proteomes" id="UP000006233">
    <property type="component" value="Unassembled WGS sequence"/>
</dbReference>
<proteinExistence type="predicted"/>
<dbReference type="Gene3D" id="1.25.40.340">
    <property type="match status" value="1"/>
</dbReference>
<keyword evidence="2" id="KW-0418">Kinase</keyword>
<dbReference type="InterPro" id="IPR004007">
    <property type="entry name" value="DhaL_dom"/>
</dbReference>
<dbReference type="HOGENOM" id="CLU_066424_5_0_0"/>
<dbReference type="SMART" id="SM01120">
    <property type="entry name" value="Dak2"/>
    <property type="match status" value="1"/>
</dbReference>
<dbReference type="GO" id="GO:0019563">
    <property type="term" value="P:glycerol catabolic process"/>
    <property type="evidence" value="ECO:0007669"/>
    <property type="project" value="TreeGrafter"/>
</dbReference>
<comment type="caution">
    <text evidence="4">The sequence shown here is derived from an EMBL/GenBank/DDBJ whole genome shotgun (WGS) entry which is preliminary data.</text>
</comment>
<evidence type="ECO:0000259" key="3">
    <source>
        <dbReference type="PROSITE" id="PS51480"/>
    </source>
</evidence>
<dbReference type="GO" id="GO:0004371">
    <property type="term" value="F:glycerone kinase activity"/>
    <property type="evidence" value="ECO:0007669"/>
    <property type="project" value="InterPro"/>
</dbReference>
<dbReference type="InterPro" id="IPR050861">
    <property type="entry name" value="Dihydroxyacetone_Kinase"/>
</dbReference>
<dbReference type="eggNOG" id="COG1461">
    <property type="taxonomic scope" value="Bacteria"/>
</dbReference>
<dbReference type="InterPro" id="IPR036117">
    <property type="entry name" value="DhaL_dom_sf"/>
</dbReference>
<dbReference type="STRING" id="634994.GCWU000323_01879"/>
<dbReference type="GO" id="GO:0005829">
    <property type="term" value="C:cytosol"/>
    <property type="evidence" value="ECO:0007669"/>
    <property type="project" value="TreeGrafter"/>
</dbReference>
<dbReference type="SUPFAM" id="SSF101473">
    <property type="entry name" value="DhaL-like"/>
    <property type="match status" value="1"/>
</dbReference>
<dbReference type="PANTHER" id="PTHR28629">
    <property type="entry name" value="TRIOKINASE/FMN CYCLASE"/>
    <property type="match status" value="1"/>
</dbReference>
<gene>
    <name evidence="4" type="ORF">GCWU000323_01879</name>
</gene>
<organism evidence="4 5">
    <name type="scientific">Leptotrichia hofstadii F0254</name>
    <dbReference type="NCBI Taxonomy" id="634994"/>
    <lineage>
        <taxon>Bacteria</taxon>
        <taxon>Fusobacteriati</taxon>
        <taxon>Fusobacteriota</taxon>
        <taxon>Fusobacteriia</taxon>
        <taxon>Fusobacteriales</taxon>
        <taxon>Leptotrichiaceae</taxon>
        <taxon>Leptotrichia</taxon>
    </lineage>
</organism>
<dbReference type="PANTHER" id="PTHR28629:SF4">
    <property type="entry name" value="TRIOKINASE_FMN CYCLASE"/>
    <property type="match status" value="1"/>
</dbReference>
<protein>
    <submittedName>
        <fullName evidence="4">DAK2 domain protein</fullName>
    </submittedName>
</protein>
<keyword evidence="1" id="KW-0808">Transferase</keyword>
<dbReference type="AlphaFoldDB" id="C9MZ82"/>
<dbReference type="RefSeq" id="WP_006805190.1">
    <property type="nucleotide sequence ID" value="NZ_GG700633.1"/>
</dbReference>
<dbReference type="EMBL" id="ACVB02000018">
    <property type="protein sequence ID" value="EEX74070.1"/>
    <property type="molecule type" value="Genomic_DNA"/>
</dbReference>
<evidence type="ECO:0000313" key="4">
    <source>
        <dbReference type="EMBL" id="EEX74070.1"/>
    </source>
</evidence>
<dbReference type="FunFam" id="1.25.40.340:FF:000002">
    <property type="entry name" value="Dihydroxyacetone kinase, L subunit"/>
    <property type="match status" value="1"/>
</dbReference>
<dbReference type="Pfam" id="PF02734">
    <property type="entry name" value="Dak2"/>
    <property type="match status" value="1"/>
</dbReference>
<dbReference type="PROSITE" id="PS51480">
    <property type="entry name" value="DHAL"/>
    <property type="match status" value="1"/>
</dbReference>
<feature type="domain" description="DhaL" evidence="3">
    <location>
        <begin position="4"/>
        <end position="204"/>
    </location>
</feature>
<evidence type="ECO:0000256" key="2">
    <source>
        <dbReference type="ARBA" id="ARBA00022777"/>
    </source>
</evidence>
<evidence type="ECO:0000256" key="1">
    <source>
        <dbReference type="ARBA" id="ARBA00022679"/>
    </source>
</evidence>
<accession>C9MZ82</accession>
<name>C9MZ82_9FUSO</name>